<reference evidence="3" key="1">
    <citation type="journal article" date="2009" name="Environ. Microbiol.">
        <title>Contribution of mobile genetic elements to Desulfovibrio vulgaris genome plasticity.</title>
        <authorList>
            <person name="Walker C.B."/>
            <person name="Stolyar S."/>
            <person name="Chivian D."/>
            <person name="Pinel N."/>
            <person name="Gabster J.A."/>
            <person name="Dehal P.S."/>
            <person name="He Z."/>
            <person name="Yang Z.K."/>
            <person name="Yen H.C."/>
            <person name="Zhou J."/>
            <person name="Wall J.D."/>
            <person name="Hazen T.C."/>
            <person name="Arkin A.P."/>
            <person name="Stahl D.A."/>
        </authorList>
    </citation>
    <scope>NUCLEOTIDE SEQUENCE [LARGE SCALE GENOMIC DNA]</scope>
    <source>
        <strain evidence="3">DP4</strain>
    </source>
</reference>
<dbReference type="RefSeq" id="WP_011792745.1">
    <property type="nucleotide sequence ID" value="NC_008751.1"/>
</dbReference>
<dbReference type="Proteomes" id="UP000009173">
    <property type="component" value="Chromosome"/>
</dbReference>
<evidence type="ECO:0000256" key="1">
    <source>
        <dbReference type="SAM" id="MobiDB-lite"/>
    </source>
</evidence>
<feature type="compositionally biased region" description="Polar residues" evidence="1">
    <location>
        <begin position="97"/>
        <end position="109"/>
    </location>
</feature>
<sequence>MQLSRMAHSTLRPLVFGSDIEGFRTRCGGPLTGTYHCPVIGGTRAVFDPATAELVDGDGVQVEAPHLVDELTGVWAALLAGLATQGGVPPHGADSVPDSTTGATPSQPSGIEGVIVRAVQGACHFRIIDVRHSSLPLWRQINLLADLFCVHEKTFPHVRHLPHEPTSALASEGQYRRWLKTWKRPGVVGVLLKRAEYQPGAPGSEADACLVRP</sequence>
<gene>
    <name evidence="2" type="ordered locus">Dvul_2255</name>
</gene>
<dbReference type="AlphaFoldDB" id="A0A0H3AA99"/>
<organism evidence="2 3">
    <name type="scientific">Nitratidesulfovibrio vulgaris (strain DP4)</name>
    <name type="common">Desulfovibrio vulgaris</name>
    <dbReference type="NCBI Taxonomy" id="391774"/>
    <lineage>
        <taxon>Bacteria</taxon>
        <taxon>Pseudomonadati</taxon>
        <taxon>Thermodesulfobacteriota</taxon>
        <taxon>Desulfovibrionia</taxon>
        <taxon>Desulfovibrionales</taxon>
        <taxon>Desulfovibrionaceae</taxon>
        <taxon>Nitratidesulfovibrio</taxon>
    </lineage>
</organism>
<name>A0A0H3AA99_NITV4</name>
<dbReference type="KEGG" id="dvl:Dvul_2255"/>
<proteinExistence type="predicted"/>
<protein>
    <submittedName>
        <fullName evidence="2">Uncharacterized protein</fullName>
    </submittedName>
</protein>
<evidence type="ECO:0000313" key="2">
    <source>
        <dbReference type="EMBL" id="ABM29271.1"/>
    </source>
</evidence>
<dbReference type="EMBL" id="CP000527">
    <property type="protein sequence ID" value="ABM29271.1"/>
    <property type="molecule type" value="Genomic_DNA"/>
</dbReference>
<feature type="region of interest" description="Disordered" evidence="1">
    <location>
        <begin position="89"/>
        <end position="109"/>
    </location>
</feature>
<accession>A0A0H3AA99</accession>
<dbReference type="HOGENOM" id="CLU_1425894_0_0_7"/>
<evidence type="ECO:0000313" key="3">
    <source>
        <dbReference type="Proteomes" id="UP000009173"/>
    </source>
</evidence>